<dbReference type="Proteomes" id="UP000002494">
    <property type="component" value="Chromosome 8"/>
</dbReference>
<dbReference type="Pfam" id="PF08487">
    <property type="entry name" value="VIT"/>
    <property type="match status" value="1"/>
</dbReference>
<evidence type="ECO:0000259" key="5">
    <source>
        <dbReference type="PROSITE" id="PS51468"/>
    </source>
</evidence>
<dbReference type="GeneTree" id="ENSGT00940000159961"/>
<dbReference type="AGR" id="RGD:1311744"/>
<dbReference type="OMA" id="MWPSATH"/>
<dbReference type="PaxDb" id="10116-ENSRNOP00000038608"/>
<dbReference type="PeptideAtlas" id="D4A1U8"/>
<dbReference type="CDD" id="cd01461">
    <property type="entry name" value="vWA_interalpha_trypsin_inhibitor"/>
    <property type="match status" value="1"/>
</dbReference>
<dbReference type="eggNOG" id="ENOG502QRPK">
    <property type="taxonomic scope" value="Eukaryota"/>
</dbReference>
<keyword evidence="9" id="KW-1267">Proteomics identification</keyword>
<dbReference type="Ensembl" id="ENSRNOT00000036054.8">
    <property type="protein sequence ID" value="ENSRNOP00000038608.7"/>
    <property type="gene ID" value="ENSRNOG00000005960.10"/>
</dbReference>
<evidence type="ECO:0000256" key="2">
    <source>
        <dbReference type="ARBA" id="ARBA00069828"/>
    </source>
</evidence>
<evidence type="ECO:0000259" key="4">
    <source>
        <dbReference type="PROSITE" id="PS50234"/>
    </source>
</evidence>
<dbReference type="PROSITE" id="PS50234">
    <property type="entry name" value="VWFA"/>
    <property type="match status" value="1"/>
</dbReference>
<dbReference type="InParanoid" id="D4A1U8"/>
<dbReference type="InterPro" id="IPR002035">
    <property type="entry name" value="VWF_A"/>
</dbReference>
<evidence type="ECO:0000313" key="8">
    <source>
        <dbReference type="RGD" id="1311744"/>
    </source>
</evidence>
<dbReference type="PANTHER" id="PTHR45737">
    <property type="entry name" value="VON WILLEBRAND FACTOR A DOMAIN-CONTAINING PROTEIN 5A"/>
    <property type="match status" value="1"/>
</dbReference>
<dbReference type="Gene3D" id="3.40.50.410">
    <property type="entry name" value="von Willebrand factor, type A domain"/>
    <property type="match status" value="1"/>
</dbReference>
<dbReference type="InterPro" id="IPR036465">
    <property type="entry name" value="vWFA_dom_sf"/>
</dbReference>
<dbReference type="VEuPathDB" id="HostDB:ENSRNOG00000005960"/>
<dbReference type="HOGENOM" id="CLU_003826_4_0_1"/>
<reference evidence="6" key="2">
    <citation type="submission" date="2025-08" db="UniProtKB">
        <authorList>
            <consortium name="Ensembl"/>
        </authorList>
    </citation>
    <scope>IDENTIFICATION</scope>
    <source>
        <strain evidence="6">Brown Norway</strain>
    </source>
</reference>
<organism evidence="6 7">
    <name type="scientific">Rattus norvegicus</name>
    <name type="common">Rat</name>
    <dbReference type="NCBI Taxonomy" id="10116"/>
    <lineage>
        <taxon>Eukaryota</taxon>
        <taxon>Metazoa</taxon>
        <taxon>Chordata</taxon>
        <taxon>Craniata</taxon>
        <taxon>Vertebrata</taxon>
        <taxon>Euteleostomi</taxon>
        <taxon>Mammalia</taxon>
        <taxon>Eutheria</taxon>
        <taxon>Euarchontoglires</taxon>
        <taxon>Glires</taxon>
        <taxon>Rodentia</taxon>
        <taxon>Myomorpha</taxon>
        <taxon>Muroidea</taxon>
        <taxon>Muridae</taxon>
        <taxon>Murinae</taxon>
        <taxon>Rattus</taxon>
    </lineage>
</organism>
<dbReference type="InterPro" id="IPR013694">
    <property type="entry name" value="VIT"/>
</dbReference>
<feature type="domain" description="VWFA" evidence="4">
    <location>
        <begin position="398"/>
        <end position="579"/>
    </location>
</feature>
<dbReference type="SUPFAM" id="SSF53300">
    <property type="entry name" value="vWA-like"/>
    <property type="match status" value="1"/>
</dbReference>
<evidence type="ECO:0000313" key="7">
    <source>
        <dbReference type="Proteomes" id="UP000002494"/>
    </source>
</evidence>
<accession>D4A1U8</accession>
<evidence type="ECO:0000256" key="1">
    <source>
        <dbReference type="ARBA" id="ARBA00057497"/>
    </source>
</evidence>
<reference evidence="6" key="3">
    <citation type="submission" date="2025-09" db="UniProtKB">
        <authorList>
            <consortium name="Ensembl"/>
        </authorList>
    </citation>
    <scope>IDENTIFICATION</scope>
    <source>
        <strain evidence="6">Brown Norway</strain>
    </source>
</reference>
<sequence>MSSERSNILRRKALSKPDAVLLELLSYNRAREVGVFSRKIDLQLFSLFLNHSTRISAEVALPRGSTPERIPPSIEALPRPPPATTTASCSGHCQPELSAARQRVSFQLLVLRNHSVNMVSSSGLLTKVREPVVPKSIAVTLSINDFVAGVSATLNYKNEEKTPLETFFVFPMDEDSAVYSFEACVDGKKIVAELEDKYQPHKRYEEAFSGGFQPYLLEEDKCSRDVFCCNVGNLQPGSKVSLTLRYVQELPLEDDGALRYVLPAILNPRYHLSDQCVDSCLDMKTPIVPLEELPYTLSMVANISSKLGISTIQSNCPLNPIEYTGDNKTSAQVSLADGHKFDRDVELLIFYRKVHSPSVAVEMGMPEKPSDSLMGAPSAMVSFYPDIPEVETTTKCGEFVFLMDCSKSMNNPMSSKNKSQLRIDAAKETLILLLKSLPMGCYFNIYGFGATHEEFFPISVKYSQETMEMAVAKVKLLLADLGGTELLTPLRKIVRKPPIPGHPLQIFVFTDGEIVESFSVIREVKFRSRKYRCFTFGIGEGASTSLIKSLALLSGGTAEFITGNDRMQSKALRSLRRSLQSVVEDVTLSWNLPPEMFAPVLAPEQTSIFRGQKIIIYSLFIGKIPQEEATGEVCLSYKLHGKSYEEKMTFSLQPKSDDNFTIHRLAAKSMIQSKDFGFKETAAMYRRDVLDISLDSGIISSFTAFVAINKELNEPIQGPLLHRDILRPILMDGRNRRTSDAYSKIVFCPSVVPVNHLPKWLRKKHHPNGTPQEPQKCYRVKCVIPTDTRPELSHLAKYDSSPQGNKEHSIAQLINLQNADGSWDMNEDLVKILGTSLEDMTAARPSEVLEPSAWATMLAVLWLHENGKELKEEWELLERKAVVWLHKNAVEGFTKAMDTANKFLKTSLSPSIFNL</sequence>
<dbReference type="FunCoup" id="D4A1U8">
    <property type="interactions" value="2"/>
</dbReference>
<evidence type="ECO:0007829" key="9">
    <source>
        <dbReference type="PeptideAtlas" id="D4A1U8"/>
    </source>
</evidence>
<dbReference type="SMART" id="SM00609">
    <property type="entry name" value="VIT"/>
    <property type="match status" value="1"/>
</dbReference>
<keyword evidence="7" id="KW-1185">Reference proteome</keyword>
<dbReference type="Bgee" id="ENSRNOG00000005960">
    <property type="expression patterns" value="Expressed in esophagus and 16 other cell types or tissues"/>
</dbReference>
<dbReference type="PANTHER" id="PTHR45737:SF2">
    <property type="entry name" value="EXPRESSED SEQUENCE AW551984"/>
    <property type="match status" value="1"/>
</dbReference>
<reference evidence="6" key="1">
    <citation type="submission" date="2024-01" db="EMBL/GenBank/DDBJ databases">
        <title>GRCr8: a new rat reference genome assembly contstructed from accurate long reads and long range scaffolding.</title>
        <authorList>
            <person name="Doris P.A."/>
            <person name="Kalbfleisch T."/>
            <person name="Li K."/>
            <person name="Howe K."/>
            <person name="Wood J."/>
        </authorList>
    </citation>
    <scope>NUCLEOTIDE SEQUENCE [LARGE SCALE GENOMIC DNA]</scope>
    <source>
        <strain evidence="6">Brown Norway</strain>
    </source>
</reference>
<feature type="domain" description="VIT" evidence="5">
    <location>
        <begin position="118"/>
        <end position="248"/>
    </location>
</feature>
<dbReference type="Pfam" id="PF13768">
    <property type="entry name" value="VWA_3"/>
    <property type="match status" value="1"/>
</dbReference>
<dbReference type="OrthoDB" id="1729737at2759"/>
<dbReference type="RGD" id="1311744">
    <property type="gene designation" value="Vwa5al1"/>
</dbReference>
<evidence type="ECO:0000313" key="6">
    <source>
        <dbReference type="Ensembl" id="ENSRNOP00000038608.7"/>
    </source>
</evidence>
<dbReference type="PROSITE" id="PS51468">
    <property type="entry name" value="VIT"/>
    <property type="match status" value="1"/>
</dbReference>
<protein>
    <recommendedName>
        <fullName evidence="2">von Willebrand factor A domain-containing protein 5A</fullName>
    </recommendedName>
    <alternativeName>
        <fullName evidence="3">Loss of heterozygosity 11 chromosomal region 2 gene A protein homolog</fullName>
    </alternativeName>
</protein>
<dbReference type="AlphaFoldDB" id="D4A1U8"/>
<dbReference type="jPOST" id="D4A1U8"/>
<evidence type="ECO:0000256" key="3">
    <source>
        <dbReference type="ARBA" id="ARBA00082693"/>
    </source>
</evidence>
<dbReference type="STRING" id="10116.ENSRNOP00000038608"/>
<gene>
    <name evidence="6 8" type="primary">Vwa5al1</name>
    <name evidence="8" type="synonym">RGD1311744</name>
</gene>
<proteinExistence type="evidence at protein level"/>
<dbReference type="FunFam" id="3.40.50.410:FF:000069">
    <property type="entry name" value="von Willebrand factor A domain containing 5A"/>
    <property type="match status" value="1"/>
</dbReference>
<name>D4A1U8_RAT</name>
<comment type="function">
    <text evidence="1">May play a role in tumorigenesis as a tumor suppressor. Altered expression of this protein and disruption of the molecular pathway it is involved in may contribute directly to or modify tumorigenesis.</text>
</comment>
<dbReference type="SMART" id="SM00327">
    <property type="entry name" value="VWA"/>
    <property type="match status" value="1"/>
</dbReference>